<proteinExistence type="predicted"/>
<dbReference type="SUPFAM" id="SSF51126">
    <property type="entry name" value="Pectin lyase-like"/>
    <property type="match status" value="1"/>
</dbReference>
<feature type="region of interest" description="Disordered" evidence="5">
    <location>
        <begin position="687"/>
        <end position="714"/>
    </location>
</feature>
<dbReference type="InterPro" id="IPR055401">
    <property type="entry name" value="CEMIP_beta-hel_dom"/>
</dbReference>
<feature type="chain" id="PRO_5021700832" evidence="6">
    <location>
        <begin position="34"/>
        <end position="714"/>
    </location>
</feature>
<dbReference type="GO" id="GO:0005886">
    <property type="term" value="C:plasma membrane"/>
    <property type="evidence" value="ECO:0007669"/>
    <property type="project" value="UniProtKB-SubCell"/>
</dbReference>
<evidence type="ECO:0000256" key="4">
    <source>
        <dbReference type="ARBA" id="ARBA00023180"/>
    </source>
</evidence>
<dbReference type="InterPro" id="IPR019316">
    <property type="entry name" value="G8_domain"/>
</dbReference>
<comment type="subcellular location">
    <subcellularLocation>
        <location evidence="1">Cell membrane</location>
    </subcellularLocation>
</comment>
<keyword evidence="4" id="KW-0325">Glycoprotein</keyword>
<evidence type="ECO:0000259" key="7">
    <source>
        <dbReference type="PROSITE" id="PS51484"/>
    </source>
</evidence>
<reference evidence="8 9" key="1">
    <citation type="submission" date="2019-02" db="EMBL/GenBank/DDBJ databases">
        <title>Deep-cultivation of Planctomycetes and their phenomic and genomic characterization uncovers novel biology.</title>
        <authorList>
            <person name="Wiegand S."/>
            <person name="Jogler M."/>
            <person name="Boedeker C."/>
            <person name="Pinto D."/>
            <person name="Vollmers J."/>
            <person name="Rivas-Marin E."/>
            <person name="Kohn T."/>
            <person name="Peeters S.H."/>
            <person name="Heuer A."/>
            <person name="Rast P."/>
            <person name="Oberbeckmann S."/>
            <person name="Bunk B."/>
            <person name="Jeske O."/>
            <person name="Meyerdierks A."/>
            <person name="Storesund J.E."/>
            <person name="Kallscheuer N."/>
            <person name="Luecker S."/>
            <person name="Lage O.M."/>
            <person name="Pohl T."/>
            <person name="Merkel B.J."/>
            <person name="Hornburger P."/>
            <person name="Mueller R.-W."/>
            <person name="Bruemmer F."/>
            <person name="Labrenz M."/>
            <person name="Spormann A.M."/>
            <person name="Op den Camp H."/>
            <person name="Overmann J."/>
            <person name="Amann R."/>
            <person name="Jetten M.S.M."/>
            <person name="Mascher T."/>
            <person name="Medema M.H."/>
            <person name="Devos D.P."/>
            <person name="Kaster A.-K."/>
            <person name="Ovreas L."/>
            <person name="Rohde M."/>
            <person name="Galperin M.Y."/>
            <person name="Jogler C."/>
        </authorList>
    </citation>
    <scope>NUCLEOTIDE SEQUENCE [LARGE SCALE GENOMIC DNA]</scope>
    <source>
        <strain evidence="8 9">ElP</strain>
    </source>
</reference>
<evidence type="ECO:0000256" key="5">
    <source>
        <dbReference type="SAM" id="MobiDB-lite"/>
    </source>
</evidence>
<dbReference type="InterPro" id="IPR011050">
    <property type="entry name" value="Pectin_lyase_fold/virulence"/>
</dbReference>
<keyword evidence="2" id="KW-0472">Membrane</keyword>
<dbReference type="Proteomes" id="UP000317835">
    <property type="component" value="Chromosome"/>
</dbReference>
<dbReference type="KEGG" id="tpla:ElP_08300"/>
<feature type="region of interest" description="Disordered" evidence="5">
    <location>
        <begin position="30"/>
        <end position="60"/>
    </location>
</feature>
<organism evidence="8 9">
    <name type="scientific">Tautonia plasticadhaerens</name>
    <dbReference type="NCBI Taxonomy" id="2527974"/>
    <lineage>
        <taxon>Bacteria</taxon>
        <taxon>Pseudomonadati</taxon>
        <taxon>Planctomycetota</taxon>
        <taxon>Planctomycetia</taxon>
        <taxon>Isosphaerales</taxon>
        <taxon>Isosphaeraceae</taxon>
        <taxon>Tautonia</taxon>
    </lineage>
</organism>
<evidence type="ECO:0000256" key="2">
    <source>
        <dbReference type="ARBA" id="ARBA00022475"/>
    </source>
</evidence>
<feature type="compositionally biased region" description="Basic and acidic residues" evidence="5">
    <location>
        <begin position="691"/>
        <end position="706"/>
    </location>
</feature>
<evidence type="ECO:0000313" key="9">
    <source>
        <dbReference type="Proteomes" id="UP000317835"/>
    </source>
</evidence>
<feature type="domain" description="G8" evidence="7">
    <location>
        <begin position="53"/>
        <end position="196"/>
    </location>
</feature>
<dbReference type="RefSeq" id="WP_231749473.1">
    <property type="nucleotide sequence ID" value="NZ_CP036426.1"/>
</dbReference>
<feature type="signal peptide" evidence="6">
    <location>
        <begin position="1"/>
        <end position="33"/>
    </location>
</feature>
<dbReference type="EMBL" id="CP036426">
    <property type="protein sequence ID" value="QDV32988.1"/>
    <property type="molecule type" value="Genomic_DNA"/>
</dbReference>
<dbReference type="InterPro" id="IPR052387">
    <property type="entry name" value="Fibrocystin"/>
</dbReference>
<dbReference type="Pfam" id="PF24606">
    <property type="entry name" value="CEMIP_beta-hel"/>
    <property type="match status" value="1"/>
</dbReference>
<keyword evidence="3 6" id="KW-0732">Signal</keyword>
<evidence type="ECO:0000256" key="3">
    <source>
        <dbReference type="ARBA" id="ARBA00022729"/>
    </source>
</evidence>
<keyword evidence="2" id="KW-1003">Cell membrane</keyword>
<evidence type="ECO:0000256" key="1">
    <source>
        <dbReference type="ARBA" id="ARBA00004236"/>
    </source>
</evidence>
<evidence type="ECO:0000256" key="6">
    <source>
        <dbReference type="SAM" id="SignalP"/>
    </source>
</evidence>
<dbReference type="SMART" id="SM01225">
    <property type="entry name" value="G8"/>
    <property type="match status" value="1"/>
</dbReference>
<dbReference type="Pfam" id="PF10162">
    <property type="entry name" value="G8"/>
    <property type="match status" value="1"/>
</dbReference>
<sequence precursor="true">MQQAKSILIRSAPIALAVAAVSWSPCLSTGARAAGGPPEPIRSIRSGAWSDPSTWEGGRPPGEGAIVLIRTGHDVSYDVSSPEVIRSVHVSGTLRFADDRDTRLDVGLIRIKAGDAVSEEGFHCAMSVAREGAEGPRPALLVGTPERPIPAGHSATIRLTPVEGLDPESFPAIVCCGGRMEFHGAPMPRTWTKLSKPAGPGEATVVVPAADVQGWRPGDRVIVTGTTRQFARNGQRRTTSVAERPATEERLVSEIGRRHDDSGDLPIGLDRPLEMEHHAEGDYRAELANLSRNVVVESADPDGVRGHTMYHRHSAGSISYAEFRHLGKRGVLGRYSLHFHLLGDTMRGSSVIGASIWDSHNRWITVHGTDYLVVRDCVGYKSIGHGFFLEDGTETRNVFDRNLAVMALRGEPLPDQVLPFDGNLGSGFWWSNSLNSFTRNVAAECDQDGFRFEVFASERFDPVLPVLRPDGSRAEVDVRTLPFLRFEGNEAHCQRFFGLNLGGFSSGAVPGYPAPRELAIEDVDGVGPDGRHPFVIRDFRAWNTHWAFHAGSPSVLVEGMDIHDSEYGIWRCVTDRHEYRGLSLSGIGTAAVFFPRPGRAGKDDGLANLRPVDDLPPATAITRVAELPSGGLRVQGVTADNGRIARVLVNGNEASPIGDDLSAWEVVLPETAREDATLSAHAVDDAGNVERTGHEIDRRPALDVARRSRGPAGR</sequence>
<dbReference type="AlphaFoldDB" id="A0A518GWL9"/>
<gene>
    <name evidence="8" type="ORF">ElP_08300</name>
</gene>
<keyword evidence="9" id="KW-1185">Reference proteome</keyword>
<accession>A0A518GWL9</accession>
<name>A0A518GWL9_9BACT</name>
<evidence type="ECO:0000313" key="8">
    <source>
        <dbReference type="EMBL" id="QDV32988.1"/>
    </source>
</evidence>
<protein>
    <submittedName>
        <fullName evidence="8">G8 domain protein</fullName>
    </submittedName>
</protein>
<dbReference type="PANTHER" id="PTHR46769:SF2">
    <property type="entry name" value="FIBROCYSTIN-L ISOFORM 2 PRECURSOR-RELATED"/>
    <property type="match status" value="1"/>
</dbReference>
<dbReference type="PROSITE" id="PS51484">
    <property type="entry name" value="G8"/>
    <property type="match status" value="1"/>
</dbReference>
<dbReference type="PANTHER" id="PTHR46769">
    <property type="entry name" value="POLYCYSTIC KIDNEY AND HEPATIC DISEASE 1 (AUTOSOMAL RECESSIVE)-LIKE 1"/>
    <property type="match status" value="1"/>
</dbReference>